<comment type="caution">
    <text evidence="1">The sequence shown here is derived from an EMBL/GenBank/DDBJ whole genome shotgun (WGS) entry which is preliminary data.</text>
</comment>
<sequence>MKELLDPRNDFLFKRIFGSEENQDVLLAFLNRTFTEAHQPPLQEIIVLNPYIEKDSPLDKQSILDIRARTIEGELINVEMQLFNRYDMEKRTLFYWSKLYSSQLVEGQSYSTLKRCVTINILDFSLLKNDPYHSIFHLREDQTGITLIDDIEIHFLELPKLNAQSVHLEQGGLANWLLFLKGVTPDQWEVLTMNEPKLKKAMDTLEFLSQDQEARMRYEARQKFLHDQASLMEAAKNAELYGFKAGMERGLEEGIEKGIEQGIEKGIEQGIEKGIEKGIQQTALRLLKLGLDIQTISEATGLNERDIRSLSDSSSSN</sequence>
<dbReference type="Proteomes" id="UP001597233">
    <property type="component" value="Unassembled WGS sequence"/>
</dbReference>
<dbReference type="RefSeq" id="WP_347325302.1">
    <property type="nucleotide sequence ID" value="NZ_JBCGUH010000005.1"/>
</dbReference>
<evidence type="ECO:0000313" key="1">
    <source>
        <dbReference type="EMBL" id="MFD1887205.1"/>
    </source>
</evidence>
<accession>A0ABW4RMY7</accession>
<reference evidence="2" key="1">
    <citation type="journal article" date="2019" name="Int. J. Syst. Evol. Microbiol.">
        <title>The Global Catalogue of Microorganisms (GCM) 10K type strain sequencing project: providing services to taxonomists for standard genome sequencing and annotation.</title>
        <authorList>
            <consortium name="The Broad Institute Genomics Platform"/>
            <consortium name="The Broad Institute Genome Sequencing Center for Infectious Disease"/>
            <person name="Wu L."/>
            <person name="Ma J."/>
        </authorList>
    </citation>
    <scope>NUCLEOTIDE SEQUENCE [LARGE SCALE GENOMIC DNA]</scope>
    <source>
        <strain evidence="2">CCUG 54950</strain>
    </source>
</reference>
<name>A0ABW4RMY7_9BACL</name>
<dbReference type="InterPro" id="IPR010106">
    <property type="entry name" value="RpnA"/>
</dbReference>
<protein>
    <submittedName>
        <fullName evidence="1">Rpn family recombination-promoting nuclease/putative transposase</fullName>
    </submittedName>
</protein>
<dbReference type="NCBIfam" id="TIGR01784">
    <property type="entry name" value="T_den_put_tspse"/>
    <property type="match status" value="1"/>
</dbReference>
<gene>
    <name evidence="1" type="ORF">ACFSC9_17060</name>
</gene>
<evidence type="ECO:0000313" key="2">
    <source>
        <dbReference type="Proteomes" id="UP001597233"/>
    </source>
</evidence>
<keyword evidence="2" id="KW-1185">Reference proteome</keyword>
<organism evidence="1 2">
    <name type="scientific">Paenibacillus wenxiniae</name>
    <dbReference type="NCBI Taxonomy" id="1636843"/>
    <lineage>
        <taxon>Bacteria</taxon>
        <taxon>Bacillati</taxon>
        <taxon>Bacillota</taxon>
        <taxon>Bacilli</taxon>
        <taxon>Bacillales</taxon>
        <taxon>Paenibacillaceae</taxon>
        <taxon>Paenibacillus</taxon>
    </lineage>
</organism>
<proteinExistence type="predicted"/>
<dbReference type="PANTHER" id="PTHR41317:SF1">
    <property type="entry name" value="PD-(D_E)XK NUCLEASE FAMILY TRANSPOSASE"/>
    <property type="match status" value="1"/>
</dbReference>
<dbReference type="EMBL" id="JBHUEH010000023">
    <property type="protein sequence ID" value="MFD1887205.1"/>
    <property type="molecule type" value="Genomic_DNA"/>
</dbReference>
<dbReference type="Pfam" id="PF12784">
    <property type="entry name" value="PDDEXK_2"/>
    <property type="match status" value="1"/>
</dbReference>
<dbReference type="PANTHER" id="PTHR41317">
    <property type="entry name" value="PD-(D_E)XK NUCLEASE FAMILY TRANSPOSASE"/>
    <property type="match status" value="1"/>
</dbReference>